<protein>
    <recommendedName>
        <fullName evidence="3">Phage head-tail adapter protein</fullName>
    </recommendedName>
</protein>
<organism evidence="1 2">
    <name type="scientific">Anaerobutyricum hallii</name>
    <dbReference type="NCBI Taxonomy" id="39488"/>
    <lineage>
        <taxon>Bacteria</taxon>
        <taxon>Bacillati</taxon>
        <taxon>Bacillota</taxon>
        <taxon>Clostridia</taxon>
        <taxon>Lachnospirales</taxon>
        <taxon>Lachnospiraceae</taxon>
        <taxon>Anaerobutyricum</taxon>
    </lineage>
</organism>
<dbReference type="Proteomes" id="UP000095390">
    <property type="component" value="Unassembled WGS sequence"/>
</dbReference>
<accession>A0A173RYP3</accession>
<sequence length="108" mass="12825">MQTYNDGVLELYEDVSKRNSFGAKENEANLQYICKLNYAEMSQRQKDLEFAEQQGFSLSLKAKTPNCKLIKRRKKFKAFLEDGIYDVSYYDVTAENIFFYLEYIRARE</sequence>
<evidence type="ECO:0000313" key="1">
    <source>
        <dbReference type="EMBL" id="CUM83254.1"/>
    </source>
</evidence>
<gene>
    <name evidence="1" type="ORF">ERS852578_00536</name>
</gene>
<dbReference type="AlphaFoldDB" id="A0A173RYP3"/>
<dbReference type="RefSeq" id="WP_055182317.1">
    <property type="nucleotide sequence ID" value="NZ_CYYC01000004.1"/>
</dbReference>
<evidence type="ECO:0000313" key="2">
    <source>
        <dbReference type="Proteomes" id="UP000095390"/>
    </source>
</evidence>
<dbReference type="OrthoDB" id="9864584at2"/>
<reference evidence="1 2" key="1">
    <citation type="submission" date="2015-09" db="EMBL/GenBank/DDBJ databases">
        <authorList>
            <consortium name="Pathogen Informatics"/>
        </authorList>
    </citation>
    <scope>NUCLEOTIDE SEQUENCE [LARGE SCALE GENOMIC DNA]</scope>
    <source>
        <strain evidence="1 2">2789STDY5834966</strain>
    </source>
</reference>
<name>A0A173RYP3_9FIRM</name>
<dbReference type="EMBL" id="CYYC01000004">
    <property type="protein sequence ID" value="CUM83254.1"/>
    <property type="molecule type" value="Genomic_DNA"/>
</dbReference>
<evidence type="ECO:0008006" key="3">
    <source>
        <dbReference type="Google" id="ProtNLM"/>
    </source>
</evidence>
<proteinExistence type="predicted"/>